<dbReference type="EMBL" id="QGGW01000006">
    <property type="protein sequence ID" value="PWK59803.1"/>
    <property type="molecule type" value="Genomic_DNA"/>
</dbReference>
<accession>A0A316GXI4</accession>
<dbReference type="RefSeq" id="WP_109668857.1">
    <property type="nucleotide sequence ID" value="NZ_QGGW01000006.1"/>
</dbReference>
<gene>
    <name evidence="2" type="ORF">C7455_10689</name>
</gene>
<proteinExistence type="predicted"/>
<sequence length="116" mass="12404">MTRAFDKMAALAALAGLVADRALAPVAVAQARLAAARAKAGALAQTRATLATDAADPLQAALMARQSERMRHRHIAAMSDLARLQADLELAKEAARPAYGRKLALDRLLAQRRTHR</sequence>
<feature type="chain" id="PRO_5016462135" description="Heavy-metal resistance protein" evidence="1">
    <location>
        <begin position="25"/>
        <end position="116"/>
    </location>
</feature>
<dbReference type="Proteomes" id="UP000245708">
    <property type="component" value="Unassembled WGS sequence"/>
</dbReference>
<protein>
    <recommendedName>
        <fullName evidence="4">Heavy-metal resistance protein</fullName>
    </recommendedName>
</protein>
<keyword evidence="3" id="KW-1185">Reference proteome</keyword>
<evidence type="ECO:0008006" key="4">
    <source>
        <dbReference type="Google" id="ProtNLM"/>
    </source>
</evidence>
<dbReference type="AlphaFoldDB" id="A0A316GXI4"/>
<keyword evidence="1" id="KW-0732">Signal</keyword>
<name>A0A316GXI4_9RHOB</name>
<comment type="caution">
    <text evidence="2">The sequence shown here is derived from an EMBL/GenBank/DDBJ whole genome shotgun (WGS) entry which is preliminary data.</text>
</comment>
<evidence type="ECO:0000313" key="2">
    <source>
        <dbReference type="EMBL" id="PWK59803.1"/>
    </source>
</evidence>
<reference evidence="2 3" key="1">
    <citation type="submission" date="2018-05" db="EMBL/GenBank/DDBJ databases">
        <title>Genomic Encyclopedia of Type Strains, Phase IV (KMG-IV): sequencing the most valuable type-strain genomes for metagenomic binning, comparative biology and taxonomic classification.</title>
        <authorList>
            <person name="Goeker M."/>
        </authorList>
    </citation>
    <scope>NUCLEOTIDE SEQUENCE [LARGE SCALE GENOMIC DNA]</scope>
    <source>
        <strain evidence="2 3">DSM 16097</strain>
    </source>
</reference>
<organism evidence="2 3">
    <name type="scientific">Roseicyclus mahoneyensis</name>
    <dbReference type="NCBI Taxonomy" id="164332"/>
    <lineage>
        <taxon>Bacteria</taxon>
        <taxon>Pseudomonadati</taxon>
        <taxon>Pseudomonadota</taxon>
        <taxon>Alphaproteobacteria</taxon>
        <taxon>Rhodobacterales</taxon>
        <taxon>Roseobacteraceae</taxon>
        <taxon>Roseicyclus</taxon>
    </lineage>
</organism>
<evidence type="ECO:0000313" key="3">
    <source>
        <dbReference type="Proteomes" id="UP000245708"/>
    </source>
</evidence>
<evidence type="ECO:0000256" key="1">
    <source>
        <dbReference type="SAM" id="SignalP"/>
    </source>
</evidence>
<feature type="signal peptide" evidence="1">
    <location>
        <begin position="1"/>
        <end position="24"/>
    </location>
</feature>